<evidence type="ECO:0000256" key="3">
    <source>
        <dbReference type="SAM" id="SignalP"/>
    </source>
</evidence>
<feature type="chain" id="PRO_5026711971" evidence="3">
    <location>
        <begin position="24"/>
        <end position="409"/>
    </location>
</feature>
<organism evidence="5 6">
    <name type="scientific">Sneathiella litorea</name>
    <dbReference type="NCBI Taxonomy" id="2606216"/>
    <lineage>
        <taxon>Bacteria</taxon>
        <taxon>Pseudomonadati</taxon>
        <taxon>Pseudomonadota</taxon>
        <taxon>Alphaproteobacteria</taxon>
        <taxon>Sneathiellales</taxon>
        <taxon>Sneathiellaceae</taxon>
        <taxon>Sneathiella</taxon>
    </lineage>
</organism>
<dbReference type="InterPro" id="IPR038352">
    <property type="entry name" value="Imelysin_sf"/>
</dbReference>
<proteinExistence type="predicted"/>
<dbReference type="InterPro" id="IPR018976">
    <property type="entry name" value="Imelysin-like"/>
</dbReference>
<feature type="signal peptide" evidence="3">
    <location>
        <begin position="1"/>
        <end position="23"/>
    </location>
</feature>
<name>A0A6L8W3T8_9PROT</name>
<evidence type="ECO:0000313" key="6">
    <source>
        <dbReference type="Proteomes" id="UP000476030"/>
    </source>
</evidence>
<keyword evidence="6" id="KW-1185">Reference proteome</keyword>
<accession>A0A6L8W3T8</accession>
<dbReference type="CDD" id="cd14657">
    <property type="entry name" value="Imelysin_IrpA-like"/>
    <property type="match status" value="1"/>
</dbReference>
<feature type="domain" description="Imelysin-like" evidence="4">
    <location>
        <begin position="63"/>
        <end position="390"/>
    </location>
</feature>
<comment type="subcellular location">
    <subcellularLocation>
        <location evidence="1">Cell envelope</location>
    </subcellularLocation>
</comment>
<keyword evidence="2 3" id="KW-0732">Signal</keyword>
<dbReference type="EMBL" id="WTUW01000001">
    <property type="protein sequence ID" value="MZR29144.1"/>
    <property type="molecule type" value="Genomic_DNA"/>
</dbReference>
<dbReference type="Gene3D" id="1.20.1420.20">
    <property type="entry name" value="M75 peptidase, HXXE motif"/>
    <property type="match status" value="1"/>
</dbReference>
<evidence type="ECO:0000313" key="5">
    <source>
        <dbReference type="EMBL" id="MZR29144.1"/>
    </source>
</evidence>
<comment type="caution">
    <text evidence="5">The sequence shown here is derived from an EMBL/GenBank/DDBJ whole genome shotgun (WGS) entry which is preliminary data.</text>
</comment>
<gene>
    <name evidence="5" type="ORF">GQE98_00705</name>
</gene>
<dbReference type="AlphaFoldDB" id="A0A6L8W3T8"/>
<protein>
    <submittedName>
        <fullName evidence="5">Iron-regulated protein</fullName>
    </submittedName>
</protein>
<reference evidence="5 6" key="1">
    <citation type="submission" date="2019-12" db="EMBL/GenBank/DDBJ databases">
        <title>Snethiella sp. nov. sp. isolated from sea sand.</title>
        <authorList>
            <person name="Kim J."/>
            <person name="Jeong S.E."/>
            <person name="Jung H.S."/>
            <person name="Jeon C.O."/>
        </authorList>
    </citation>
    <scope>NUCLEOTIDE SEQUENCE [LARGE SCALE GENOMIC DNA]</scope>
    <source>
        <strain evidence="5 6">DP05</strain>
    </source>
</reference>
<dbReference type="Pfam" id="PF09375">
    <property type="entry name" value="Peptidase_M75"/>
    <property type="match status" value="1"/>
</dbReference>
<evidence type="ECO:0000256" key="1">
    <source>
        <dbReference type="ARBA" id="ARBA00004196"/>
    </source>
</evidence>
<dbReference type="GO" id="GO:0030313">
    <property type="term" value="C:cell envelope"/>
    <property type="evidence" value="ECO:0007669"/>
    <property type="project" value="UniProtKB-SubCell"/>
</dbReference>
<sequence>MKKINLYAGISCIALALASTTYASQTDPIRNISSYALDKDAAGYIPKYDAYPVIANYAALVAENYKQSLLDAQDLQSAIATLLENPSDNTLNAARNAWINARTSYLQTEAFRFYEGPIDYVDEKTGEEGPEGRLNAWPINEGFIDYVEGNPEAGIINDTSIEITVDSIRDKDQVEDEADVTTGFHAIEFLLWGQDMNPTSPGNRPVTDFTAGEGNNDRRRLYLQTITEMLVADLDWLKTAWDASNPDSYAAKFKAYSDREALGRILTSLATLSEFELALERIATGLDSGDQEDEQSCFSDNTLNDIIFDQRGIRNVYFGSYGNVNGLGLNDLIGDLAPDLNNRMITALNQTDAAISTLNYPFDSILASEQNSKARAEAETVIAALQAQSDVIKDIGKLLGVKVIVPTGG</sequence>
<dbReference type="RefSeq" id="WP_161313635.1">
    <property type="nucleotide sequence ID" value="NZ_WTUW01000001.1"/>
</dbReference>
<dbReference type="Proteomes" id="UP000476030">
    <property type="component" value="Unassembled WGS sequence"/>
</dbReference>
<evidence type="ECO:0000259" key="4">
    <source>
        <dbReference type="Pfam" id="PF09375"/>
    </source>
</evidence>
<evidence type="ECO:0000256" key="2">
    <source>
        <dbReference type="ARBA" id="ARBA00022729"/>
    </source>
</evidence>